<feature type="compositionally biased region" description="Gly residues" evidence="2">
    <location>
        <begin position="160"/>
        <end position="173"/>
    </location>
</feature>
<dbReference type="InterPro" id="IPR039420">
    <property type="entry name" value="WalR-like"/>
</dbReference>
<feature type="domain" description="HTH luxR-type" evidence="3">
    <location>
        <begin position="178"/>
        <end position="243"/>
    </location>
</feature>
<keyword evidence="5" id="KW-1185">Reference proteome</keyword>
<dbReference type="SMART" id="SM00421">
    <property type="entry name" value="HTH_LUXR"/>
    <property type="match status" value="1"/>
</dbReference>
<dbReference type="CDD" id="cd06170">
    <property type="entry name" value="LuxR_C_like"/>
    <property type="match status" value="1"/>
</dbReference>
<dbReference type="PRINTS" id="PR00038">
    <property type="entry name" value="HTHLUXR"/>
</dbReference>
<dbReference type="Pfam" id="PF00196">
    <property type="entry name" value="GerE"/>
    <property type="match status" value="1"/>
</dbReference>
<dbReference type="GO" id="GO:0006355">
    <property type="term" value="P:regulation of DNA-templated transcription"/>
    <property type="evidence" value="ECO:0007669"/>
    <property type="project" value="InterPro"/>
</dbReference>
<dbReference type="SUPFAM" id="SSF46894">
    <property type="entry name" value="C-terminal effector domain of the bipartite response regulators"/>
    <property type="match status" value="1"/>
</dbReference>
<dbReference type="OrthoDB" id="9810375at2"/>
<dbReference type="InterPro" id="IPR000792">
    <property type="entry name" value="Tscrpt_reg_LuxR_C"/>
</dbReference>
<dbReference type="EMBL" id="LQBQ01000012">
    <property type="protein sequence ID" value="KUJ80594.1"/>
    <property type="molecule type" value="Genomic_DNA"/>
</dbReference>
<evidence type="ECO:0000313" key="4">
    <source>
        <dbReference type="EMBL" id="KUJ80594.1"/>
    </source>
</evidence>
<dbReference type="AlphaFoldDB" id="A0A0X3TY52"/>
<evidence type="ECO:0000259" key="3">
    <source>
        <dbReference type="PROSITE" id="PS50043"/>
    </source>
</evidence>
<dbReference type="PROSITE" id="PS50043">
    <property type="entry name" value="HTH_LUXR_2"/>
    <property type="match status" value="1"/>
</dbReference>
<dbReference type="RefSeq" id="WP_068346019.1">
    <property type="nucleotide sequence ID" value="NZ_LQBQ01000012.1"/>
</dbReference>
<dbReference type="STRING" id="1685379.AVO45_05990"/>
<organism evidence="4 5">
    <name type="scientific">Ruegeria marisrubri</name>
    <dbReference type="NCBI Taxonomy" id="1685379"/>
    <lineage>
        <taxon>Bacteria</taxon>
        <taxon>Pseudomonadati</taxon>
        <taxon>Pseudomonadota</taxon>
        <taxon>Alphaproteobacteria</taxon>
        <taxon>Rhodobacterales</taxon>
        <taxon>Roseobacteraceae</taxon>
        <taxon>Ruegeria</taxon>
    </lineage>
</organism>
<sequence>MNLPVASEVSDQFREAEGISMLFLGKELFFSNQTLRSVQSEFGVLVRRQENLDRALHVFGGNVPSLRVLVVDQLLAEDLLRRPELYLEVAGSGRIAFAYRKEDVARSLFARWDRREYGDIGYLPMNVTPDVWRSILRLLLHDELFLPTILVDPKESADGGSAGQEQSGGGGGKTEPDRKALFEKLTRREKQVLSLVSKGESNKVIASRLGITEHTVKLHMHNVVGKLGVSNRTAAAHFFFEAAPSDARQTRHG</sequence>
<gene>
    <name evidence="4" type="ORF">AVO45_05990</name>
</gene>
<dbReference type="InterPro" id="IPR016032">
    <property type="entry name" value="Sig_transdc_resp-reg_C-effctor"/>
</dbReference>
<comment type="caution">
    <text evidence="4">The sequence shown here is derived from an EMBL/GenBank/DDBJ whole genome shotgun (WGS) entry which is preliminary data.</text>
</comment>
<evidence type="ECO:0000313" key="5">
    <source>
        <dbReference type="Proteomes" id="UP000053791"/>
    </source>
</evidence>
<evidence type="ECO:0000256" key="1">
    <source>
        <dbReference type="ARBA" id="ARBA00023125"/>
    </source>
</evidence>
<accession>A0A0X3TY52</accession>
<dbReference type="Proteomes" id="UP000053791">
    <property type="component" value="Unassembled WGS sequence"/>
</dbReference>
<feature type="region of interest" description="Disordered" evidence="2">
    <location>
        <begin position="155"/>
        <end position="177"/>
    </location>
</feature>
<dbReference type="PROSITE" id="PS00622">
    <property type="entry name" value="HTH_LUXR_1"/>
    <property type="match status" value="1"/>
</dbReference>
<evidence type="ECO:0000256" key="2">
    <source>
        <dbReference type="SAM" id="MobiDB-lite"/>
    </source>
</evidence>
<dbReference type="InterPro" id="IPR036388">
    <property type="entry name" value="WH-like_DNA-bd_sf"/>
</dbReference>
<protein>
    <recommendedName>
        <fullName evidence="3">HTH luxR-type domain-containing protein</fullName>
    </recommendedName>
</protein>
<dbReference type="GO" id="GO:0003677">
    <property type="term" value="F:DNA binding"/>
    <property type="evidence" value="ECO:0007669"/>
    <property type="project" value="UniProtKB-KW"/>
</dbReference>
<dbReference type="PANTHER" id="PTHR43214">
    <property type="entry name" value="TWO-COMPONENT RESPONSE REGULATOR"/>
    <property type="match status" value="1"/>
</dbReference>
<name>A0A0X3TY52_9RHOB</name>
<proteinExistence type="predicted"/>
<keyword evidence="1" id="KW-0238">DNA-binding</keyword>
<dbReference type="Gene3D" id="1.10.10.10">
    <property type="entry name" value="Winged helix-like DNA-binding domain superfamily/Winged helix DNA-binding domain"/>
    <property type="match status" value="1"/>
</dbReference>
<reference evidence="4 5" key="1">
    <citation type="submission" date="2015-12" db="EMBL/GenBank/DDBJ databases">
        <authorList>
            <person name="Shamseldin A."/>
            <person name="Moawad H."/>
            <person name="Abd El-Rahim W.M."/>
            <person name="Sadowsky M.J."/>
        </authorList>
    </citation>
    <scope>NUCLEOTIDE SEQUENCE [LARGE SCALE GENOMIC DNA]</scope>
    <source>
        <strain evidence="4 5">ZGT118</strain>
    </source>
</reference>